<dbReference type="PANTHER" id="PTHR13233">
    <property type="entry name" value="MICROSPHERULE PROTEIN 1"/>
    <property type="match status" value="1"/>
</dbReference>
<reference evidence="4" key="2">
    <citation type="submission" date="2023-11" db="UniProtKB">
        <authorList>
            <consortium name="WormBaseParasite"/>
        </authorList>
    </citation>
    <scope>IDENTIFICATION</scope>
</reference>
<feature type="region of interest" description="Disordered" evidence="1">
    <location>
        <begin position="583"/>
        <end position="691"/>
    </location>
</feature>
<dbReference type="InterPro" id="IPR008984">
    <property type="entry name" value="SMAD_FHA_dom_sf"/>
</dbReference>
<sequence length="691" mass="78145">MKMNHNSSVTTEISTPNSASVSVTHSTSSITTHQRLPSSGNHLRTLYRQRRDFSRKIKKKTSRINRQTAKQEVKLVPWTPGDDYLLINSVVMVCNLTEVYHTVRFAVHYTEKEIEDRWRDLLFDPIVSSTALKAIEKLPPFIKAQLDRQIPFTSQEDNIIAQISFLDVFPDGVLRQLTTYDLNPSIFTEVLRKYPSVFYIRRDAFDLYRQWCRFYSCHCIRPDEEKMQTKTEEISSFLVNPSPSSSSTTTTTTNRDITLIPKDISLSTSIALGEDPESFSDTELLLEETVANALTAGISKLTEQSTVARRQRMLNQTSYHGFQGLVTQTILEALIKQSLSNQSSDSGVIQSSPISVSSQYSSLTSSGSRSTDLKSSSSPFDQSCSVPQESSKSHSSYIRQSSVPFISNEQEFNLNRRLELYRRRGRLWARLRRTKEEARRWTHLVETCITNGLEIMNPQPEYPVLATLTGSRTKYLIKEKKVIFGRSSLFYQPYIDLSYEGDSARVSRCHGQIRLDNDGIFWLANFSSHAVYVDGNPILTDEEVELRDLATVLISHITLRFDVNHHCVNWLCNNVGYDNSDNNNYYDNDSNTNSSNDNNNNNNDGALDEAVVGDGTVSTVNDDDDDDDDNNNNNNNNNDNNANNNNSNNHNNITTLGEIVVSGTTTGINNDNNSNNNDNNNNSEVNTPERL</sequence>
<dbReference type="GO" id="GO:0045944">
    <property type="term" value="P:positive regulation of transcription by RNA polymerase II"/>
    <property type="evidence" value="ECO:0007669"/>
    <property type="project" value="TreeGrafter"/>
</dbReference>
<organism evidence="3 4">
    <name type="scientific">Trichobilharzia regenti</name>
    <name type="common">Nasal bird schistosome</name>
    <dbReference type="NCBI Taxonomy" id="157069"/>
    <lineage>
        <taxon>Eukaryota</taxon>
        <taxon>Metazoa</taxon>
        <taxon>Spiralia</taxon>
        <taxon>Lophotrochozoa</taxon>
        <taxon>Platyhelminthes</taxon>
        <taxon>Trematoda</taxon>
        <taxon>Digenea</taxon>
        <taxon>Strigeidida</taxon>
        <taxon>Schistosomatoidea</taxon>
        <taxon>Schistosomatidae</taxon>
        <taxon>Trichobilharzia</taxon>
    </lineage>
</organism>
<feature type="compositionally biased region" description="Acidic residues" evidence="1">
    <location>
        <begin position="621"/>
        <end position="630"/>
    </location>
</feature>
<feature type="compositionally biased region" description="Low complexity" evidence="1">
    <location>
        <begin position="631"/>
        <end position="652"/>
    </location>
</feature>
<feature type="domain" description="FHA" evidence="2">
    <location>
        <begin position="482"/>
        <end position="538"/>
    </location>
</feature>
<evidence type="ECO:0000313" key="4">
    <source>
        <dbReference type="WBParaSite" id="TREG1_81580.1"/>
    </source>
</evidence>
<dbReference type="GO" id="GO:0071339">
    <property type="term" value="C:MLL1 complex"/>
    <property type="evidence" value="ECO:0007669"/>
    <property type="project" value="InterPro"/>
</dbReference>
<dbReference type="GO" id="GO:0031011">
    <property type="term" value="C:Ino80 complex"/>
    <property type="evidence" value="ECO:0007669"/>
    <property type="project" value="InterPro"/>
</dbReference>
<feature type="region of interest" description="Disordered" evidence="1">
    <location>
        <begin position="1"/>
        <end position="41"/>
    </location>
</feature>
<dbReference type="InterPro" id="IPR000253">
    <property type="entry name" value="FHA_dom"/>
</dbReference>
<dbReference type="WBParaSite" id="TREG1_81580.1">
    <property type="protein sequence ID" value="TREG1_81580.1"/>
    <property type="gene ID" value="TREG1_81580"/>
</dbReference>
<dbReference type="AlphaFoldDB" id="A0AA85KF17"/>
<evidence type="ECO:0000259" key="2">
    <source>
        <dbReference type="PROSITE" id="PS50006"/>
    </source>
</evidence>
<dbReference type="Gene3D" id="2.60.200.20">
    <property type="match status" value="1"/>
</dbReference>
<dbReference type="SMART" id="SM00240">
    <property type="entry name" value="FHA"/>
    <property type="match status" value="1"/>
</dbReference>
<feature type="compositionally biased region" description="Polar residues" evidence="1">
    <location>
        <begin position="1"/>
        <end position="17"/>
    </location>
</feature>
<dbReference type="Pfam" id="PF00498">
    <property type="entry name" value="FHA"/>
    <property type="match status" value="1"/>
</dbReference>
<dbReference type="SUPFAM" id="SSF49879">
    <property type="entry name" value="SMAD/FHA domain"/>
    <property type="match status" value="1"/>
</dbReference>
<accession>A0AA85KF17</accession>
<proteinExistence type="predicted"/>
<dbReference type="PROSITE" id="PS50006">
    <property type="entry name" value="FHA_DOMAIN"/>
    <property type="match status" value="1"/>
</dbReference>
<feature type="region of interest" description="Disordered" evidence="1">
    <location>
        <begin position="365"/>
        <end position="395"/>
    </location>
</feature>
<feature type="compositionally biased region" description="Low complexity" evidence="1">
    <location>
        <begin position="669"/>
        <end position="683"/>
    </location>
</feature>
<feature type="compositionally biased region" description="Polar residues" evidence="1">
    <location>
        <begin position="373"/>
        <end position="395"/>
    </location>
</feature>
<feature type="compositionally biased region" description="Low complexity" evidence="1">
    <location>
        <begin position="18"/>
        <end position="33"/>
    </location>
</feature>
<dbReference type="InterPro" id="IPR037912">
    <property type="entry name" value="MCRS1"/>
</dbReference>
<dbReference type="Proteomes" id="UP000050795">
    <property type="component" value="Unassembled WGS sequence"/>
</dbReference>
<name>A0AA85KF17_TRIRE</name>
<protein>
    <recommendedName>
        <fullName evidence="2">FHA domain-containing protein</fullName>
    </recommendedName>
</protein>
<dbReference type="GO" id="GO:0002151">
    <property type="term" value="F:G-quadruplex RNA binding"/>
    <property type="evidence" value="ECO:0007669"/>
    <property type="project" value="InterPro"/>
</dbReference>
<dbReference type="GO" id="GO:0044545">
    <property type="term" value="C:NSL complex"/>
    <property type="evidence" value="ECO:0007669"/>
    <property type="project" value="TreeGrafter"/>
</dbReference>
<evidence type="ECO:0000256" key="1">
    <source>
        <dbReference type="SAM" id="MobiDB-lite"/>
    </source>
</evidence>
<evidence type="ECO:0000313" key="3">
    <source>
        <dbReference type="Proteomes" id="UP000050795"/>
    </source>
</evidence>
<dbReference type="Pfam" id="PF13325">
    <property type="entry name" value="MCRS_N"/>
    <property type="match status" value="1"/>
</dbReference>
<feature type="compositionally biased region" description="Low complexity" evidence="1">
    <location>
        <begin position="583"/>
        <end position="604"/>
    </location>
</feature>
<keyword evidence="3" id="KW-1185">Reference proteome</keyword>
<reference evidence="3" key="1">
    <citation type="submission" date="2022-06" db="EMBL/GenBank/DDBJ databases">
        <authorList>
            <person name="Berger JAMES D."/>
            <person name="Berger JAMES D."/>
        </authorList>
    </citation>
    <scope>NUCLEOTIDE SEQUENCE [LARGE SCALE GENOMIC DNA]</scope>
</reference>
<dbReference type="PANTHER" id="PTHR13233:SF0">
    <property type="entry name" value="MICROSPHERULE PROTEIN 1"/>
    <property type="match status" value="1"/>
</dbReference>
<dbReference type="InterPro" id="IPR025999">
    <property type="entry name" value="MCRS_N"/>
</dbReference>